<evidence type="ECO:0000256" key="14">
    <source>
        <dbReference type="ARBA" id="ARBA00023180"/>
    </source>
</evidence>
<dbReference type="MEROPS" id="S53.010"/>
<dbReference type="CDD" id="cd04056">
    <property type="entry name" value="Peptidases_S53"/>
    <property type="match status" value="1"/>
</dbReference>
<keyword evidence="13" id="KW-0865">Zymogen</keyword>
<dbReference type="SUPFAM" id="SSF52743">
    <property type="entry name" value="Subtilisin-like"/>
    <property type="match status" value="1"/>
</dbReference>
<evidence type="ECO:0000256" key="5">
    <source>
        <dbReference type="ARBA" id="ARBA00022525"/>
    </source>
</evidence>
<dbReference type="Pfam" id="PF09286">
    <property type="entry name" value="Pro-kuma_activ"/>
    <property type="match status" value="1"/>
</dbReference>
<dbReference type="CDD" id="cd11377">
    <property type="entry name" value="Pro-peptidase_S53"/>
    <property type="match status" value="1"/>
</dbReference>
<feature type="binding site" evidence="15">
    <location>
        <position position="554"/>
    </location>
    <ligand>
        <name>Ca(2+)</name>
        <dbReference type="ChEBI" id="CHEBI:29108"/>
    </ligand>
</feature>
<keyword evidence="12" id="KW-0843">Virulence</keyword>
<dbReference type="SUPFAM" id="SSF54897">
    <property type="entry name" value="Protease propeptides/inhibitors"/>
    <property type="match status" value="1"/>
</dbReference>
<evidence type="ECO:0000313" key="19">
    <source>
        <dbReference type="EMBL" id="CEJ92236.1"/>
    </source>
</evidence>
<evidence type="ECO:0000256" key="16">
    <source>
        <dbReference type="SAM" id="MobiDB-lite"/>
    </source>
</evidence>
<keyword evidence="20" id="KW-1185">Reference proteome</keyword>
<keyword evidence="5" id="KW-0964">Secreted</keyword>
<organism evidence="19 20">
    <name type="scientific">[Torrubiella] hemipterigena</name>
    <dbReference type="NCBI Taxonomy" id="1531966"/>
    <lineage>
        <taxon>Eukaryota</taxon>
        <taxon>Fungi</taxon>
        <taxon>Dikarya</taxon>
        <taxon>Ascomycota</taxon>
        <taxon>Pezizomycotina</taxon>
        <taxon>Sordariomycetes</taxon>
        <taxon>Hypocreomycetidae</taxon>
        <taxon>Hypocreales</taxon>
        <taxon>Clavicipitaceae</taxon>
        <taxon>Clavicipitaceae incertae sedis</taxon>
        <taxon>'Torrubiella' clade</taxon>
    </lineage>
</organism>
<gene>
    <name evidence="19" type="ORF">VHEMI07897</name>
</gene>
<dbReference type="InterPro" id="IPR036852">
    <property type="entry name" value="Peptidase_S8/S53_dom_sf"/>
</dbReference>
<dbReference type="PROSITE" id="PS51695">
    <property type="entry name" value="SEDOLISIN"/>
    <property type="match status" value="1"/>
</dbReference>
<feature type="active site" description="Charge relay system" evidence="15">
    <location>
        <position position="282"/>
    </location>
</feature>
<evidence type="ECO:0000256" key="7">
    <source>
        <dbReference type="ARBA" id="ARBA00022723"/>
    </source>
</evidence>
<dbReference type="InterPro" id="IPR015366">
    <property type="entry name" value="S53_propep"/>
</dbReference>
<sequence length="573" mass="61226">MAPLMNALLPLLVATLATASPMGQMVTKQSLAAIPSGWELKAAAPAEHKIDLHIRLREENLDALRQRTLDVSTPDHPDYGKHLTKEQVDALVAPTKETVESVSKWLASHGVDAGKVESGYLSVTVSVDQAKQLFDADYAVYKHESGRETVRTTKYSLPRDLHSAIAMVQPTTLFSNTNNGHKAFKHTPRDTKESRAADAADAANPCSKGRSTPDCLRYNYNVSGYTPSNKTTIGIAGYLEEVYSADDLSSFLQEYATSVPSDSSPAIVSINNGGTDPSGEGEADLDVQITVPLTYPVTNVYYSTGGRPPSNYPAGTNNTNEPYLDWLQYMMKLDSVPQTITTSYGDDESTVPTDYMDSVCDLFMKLGARGVSLFVSAGDSGTGSSKVSCPNGKLTKYMPSFPASCPWVTTVGGTYKYGSAEQSHPDGGSGFSTHFDQPAYQADAVNAYVKSLNGQFSSYYSAKGRAYPDVAASYTPYPSWHGGFEGLTGGTSAASPTTASIFALVNDYLVSKGKAPLGFLNPWLYKTGKAGLRDIATGHTNVCGSTTSFPASKGWDASSGWGVPDFGKLKSLV</sequence>
<dbReference type="HOGENOM" id="CLU_013783_3_0_1"/>
<evidence type="ECO:0000256" key="12">
    <source>
        <dbReference type="ARBA" id="ARBA00023026"/>
    </source>
</evidence>
<evidence type="ECO:0000259" key="18">
    <source>
        <dbReference type="PROSITE" id="PS51695"/>
    </source>
</evidence>
<evidence type="ECO:0000256" key="10">
    <source>
        <dbReference type="ARBA" id="ARBA00022825"/>
    </source>
</evidence>
<keyword evidence="7 15" id="KW-0479">Metal-binding</keyword>
<keyword evidence="14" id="KW-0325">Glycoprotein</keyword>
<name>A0A0A1T510_9HYPO</name>
<evidence type="ECO:0000256" key="1">
    <source>
        <dbReference type="ARBA" id="ARBA00001910"/>
    </source>
</evidence>
<evidence type="ECO:0000256" key="11">
    <source>
        <dbReference type="ARBA" id="ARBA00022837"/>
    </source>
</evidence>
<dbReference type="InterPro" id="IPR030400">
    <property type="entry name" value="Sedolisin_dom"/>
</dbReference>
<evidence type="ECO:0000256" key="15">
    <source>
        <dbReference type="PROSITE-ProRule" id="PRU01032"/>
    </source>
</evidence>
<evidence type="ECO:0000256" key="4">
    <source>
        <dbReference type="ARBA" id="ARBA00012462"/>
    </source>
</evidence>
<comment type="catalytic activity">
    <reaction evidence="1">
        <text>Release of an N-terminal tripeptide from a polypeptide.</text>
        <dbReference type="EC" id="3.4.14.10"/>
    </reaction>
</comment>
<feature type="binding site" evidence="15">
    <location>
        <position position="534"/>
    </location>
    <ligand>
        <name>Ca(2+)</name>
        <dbReference type="ChEBI" id="CHEBI:29108"/>
    </ligand>
</feature>
<evidence type="ECO:0000256" key="17">
    <source>
        <dbReference type="SAM" id="SignalP"/>
    </source>
</evidence>
<feature type="active site" description="Charge relay system" evidence="15">
    <location>
        <position position="286"/>
    </location>
</feature>
<comment type="function">
    <text evidence="2">Secreted tripeptidyl-peptidase which degrades proteins at acidic pHs and is involved in virulence.</text>
</comment>
<dbReference type="GO" id="GO:0008240">
    <property type="term" value="F:tripeptidyl-peptidase activity"/>
    <property type="evidence" value="ECO:0007669"/>
    <property type="project" value="UniProtKB-EC"/>
</dbReference>
<evidence type="ECO:0000256" key="8">
    <source>
        <dbReference type="ARBA" id="ARBA00022729"/>
    </source>
</evidence>
<dbReference type="GO" id="GO:0046872">
    <property type="term" value="F:metal ion binding"/>
    <property type="evidence" value="ECO:0007669"/>
    <property type="project" value="UniProtKB-UniRule"/>
</dbReference>
<dbReference type="Proteomes" id="UP000039046">
    <property type="component" value="Unassembled WGS sequence"/>
</dbReference>
<keyword evidence="6 15" id="KW-0645">Protease</keyword>
<dbReference type="OrthoDB" id="409122at2759"/>
<comment type="subcellular location">
    <subcellularLocation>
        <location evidence="3">Secreted</location>
        <location evidence="3">Extracellular space</location>
    </subcellularLocation>
</comment>
<protein>
    <recommendedName>
        <fullName evidence="4">tripeptidyl-peptidase II</fullName>
        <ecNumber evidence="4">3.4.14.10</ecNumber>
    </recommendedName>
</protein>
<dbReference type="STRING" id="1531966.A0A0A1T510"/>
<feature type="binding site" evidence="15">
    <location>
        <position position="535"/>
    </location>
    <ligand>
        <name>Ca(2+)</name>
        <dbReference type="ChEBI" id="CHEBI:29108"/>
    </ligand>
</feature>
<feature type="region of interest" description="Disordered" evidence="16">
    <location>
        <begin position="177"/>
        <end position="209"/>
    </location>
</feature>
<evidence type="ECO:0000256" key="3">
    <source>
        <dbReference type="ARBA" id="ARBA00004239"/>
    </source>
</evidence>
<feature type="chain" id="PRO_5001989854" description="tripeptidyl-peptidase II" evidence="17">
    <location>
        <begin position="20"/>
        <end position="573"/>
    </location>
</feature>
<evidence type="ECO:0000256" key="9">
    <source>
        <dbReference type="ARBA" id="ARBA00022801"/>
    </source>
</evidence>
<accession>A0A0A1T510</accession>
<keyword evidence="11 15" id="KW-0106">Calcium</keyword>
<keyword evidence="8 17" id="KW-0732">Signal</keyword>
<dbReference type="GO" id="GO:0006508">
    <property type="term" value="P:proteolysis"/>
    <property type="evidence" value="ECO:0007669"/>
    <property type="project" value="UniProtKB-KW"/>
</dbReference>
<evidence type="ECO:0000313" key="20">
    <source>
        <dbReference type="Proteomes" id="UP000039046"/>
    </source>
</evidence>
<evidence type="ECO:0000256" key="13">
    <source>
        <dbReference type="ARBA" id="ARBA00023145"/>
    </source>
</evidence>
<dbReference type="FunFam" id="3.40.50.200:FF:000015">
    <property type="entry name" value="Tripeptidyl peptidase A"/>
    <property type="match status" value="1"/>
</dbReference>
<dbReference type="PANTHER" id="PTHR14218">
    <property type="entry name" value="PROTEASE S8 TRIPEPTIDYL PEPTIDASE I CLN2"/>
    <property type="match status" value="1"/>
</dbReference>
<dbReference type="InterPro" id="IPR050819">
    <property type="entry name" value="Tripeptidyl-peptidase_I"/>
</dbReference>
<feature type="signal peptide" evidence="17">
    <location>
        <begin position="1"/>
        <end position="19"/>
    </location>
</feature>
<dbReference type="Gene3D" id="3.40.50.200">
    <property type="entry name" value="Peptidase S8/S53 domain"/>
    <property type="match status" value="1"/>
</dbReference>
<dbReference type="InterPro" id="IPR000209">
    <property type="entry name" value="Peptidase_S8/S53_dom"/>
</dbReference>
<dbReference type="EMBL" id="CDHN01000004">
    <property type="protein sequence ID" value="CEJ92236.1"/>
    <property type="molecule type" value="Genomic_DNA"/>
</dbReference>
<evidence type="ECO:0000256" key="2">
    <source>
        <dbReference type="ARBA" id="ARBA00002451"/>
    </source>
</evidence>
<feature type="active site" description="Charge relay system" evidence="15">
    <location>
        <position position="492"/>
    </location>
</feature>
<dbReference type="Pfam" id="PF00082">
    <property type="entry name" value="Peptidase_S8"/>
    <property type="match status" value="1"/>
</dbReference>
<reference evidence="19 20" key="1">
    <citation type="journal article" date="2015" name="Genome Announc.">
        <title>Draft Genome Sequence and Gene Annotation of the Entomopathogenic Fungus Verticillium hemipterigenum.</title>
        <authorList>
            <person name="Horn F."/>
            <person name="Habel A."/>
            <person name="Scharf D.H."/>
            <person name="Dworschak J."/>
            <person name="Brakhage A.A."/>
            <person name="Guthke R."/>
            <person name="Hertweck C."/>
            <person name="Linde J."/>
        </authorList>
    </citation>
    <scope>NUCLEOTIDE SEQUENCE [LARGE SCALE GENOMIC DNA]</scope>
</reference>
<dbReference type="AlphaFoldDB" id="A0A0A1T510"/>
<feature type="binding site" evidence="15">
    <location>
        <position position="556"/>
    </location>
    <ligand>
        <name>Ca(2+)</name>
        <dbReference type="ChEBI" id="CHEBI:29108"/>
    </ligand>
</feature>
<dbReference type="PANTHER" id="PTHR14218:SF15">
    <property type="entry name" value="TRIPEPTIDYL-PEPTIDASE 1"/>
    <property type="match status" value="1"/>
</dbReference>
<feature type="compositionally biased region" description="Basic and acidic residues" evidence="16">
    <location>
        <begin position="187"/>
        <end position="198"/>
    </location>
</feature>
<dbReference type="GO" id="GO:0004252">
    <property type="term" value="F:serine-type endopeptidase activity"/>
    <property type="evidence" value="ECO:0007669"/>
    <property type="project" value="UniProtKB-UniRule"/>
</dbReference>
<evidence type="ECO:0000256" key="6">
    <source>
        <dbReference type="ARBA" id="ARBA00022670"/>
    </source>
</evidence>
<dbReference type="EC" id="3.4.14.10" evidence="4"/>
<keyword evidence="10 15" id="KW-0720">Serine protease</keyword>
<comment type="cofactor">
    <cofactor evidence="15">
        <name>Ca(2+)</name>
        <dbReference type="ChEBI" id="CHEBI:29108"/>
    </cofactor>
    <text evidence="15">Binds 1 Ca(2+) ion per subunit.</text>
</comment>
<proteinExistence type="predicted"/>
<feature type="domain" description="Peptidase S53" evidence="18">
    <location>
        <begin position="210"/>
        <end position="573"/>
    </location>
</feature>
<dbReference type="GO" id="GO:0005576">
    <property type="term" value="C:extracellular region"/>
    <property type="evidence" value="ECO:0007669"/>
    <property type="project" value="UniProtKB-SubCell"/>
</dbReference>
<keyword evidence="9 15" id="KW-0378">Hydrolase</keyword>
<dbReference type="SMART" id="SM00944">
    <property type="entry name" value="Pro-kuma_activ"/>
    <property type="match status" value="1"/>
</dbReference>